<evidence type="ECO:0000313" key="1">
    <source>
        <dbReference type="EMBL" id="KAK7335323.1"/>
    </source>
</evidence>
<sequence length="66" mass="7838">MDVIGNCRVTQATLKLIEIRNDDSFTHFFIQLLRNSIFCPNLINFNKSALFSPEFYLHKIQKLEQY</sequence>
<name>A0AAN9LJQ0_PHACN</name>
<dbReference type="EMBL" id="JAYMYR010000010">
    <property type="protein sequence ID" value="KAK7335323.1"/>
    <property type="molecule type" value="Genomic_DNA"/>
</dbReference>
<evidence type="ECO:0000313" key="2">
    <source>
        <dbReference type="Proteomes" id="UP001374584"/>
    </source>
</evidence>
<proteinExistence type="predicted"/>
<gene>
    <name evidence="1" type="ORF">VNO80_27101</name>
</gene>
<dbReference type="AlphaFoldDB" id="A0AAN9LJQ0"/>
<accession>A0AAN9LJQ0</accession>
<protein>
    <submittedName>
        <fullName evidence="1">Uncharacterized protein</fullName>
    </submittedName>
</protein>
<keyword evidence="2" id="KW-1185">Reference proteome</keyword>
<organism evidence="1 2">
    <name type="scientific">Phaseolus coccineus</name>
    <name type="common">Scarlet runner bean</name>
    <name type="synonym">Phaseolus multiflorus</name>
    <dbReference type="NCBI Taxonomy" id="3886"/>
    <lineage>
        <taxon>Eukaryota</taxon>
        <taxon>Viridiplantae</taxon>
        <taxon>Streptophyta</taxon>
        <taxon>Embryophyta</taxon>
        <taxon>Tracheophyta</taxon>
        <taxon>Spermatophyta</taxon>
        <taxon>Magnoliopsida</taxon>
        <taxon>eudicotyledons</taxon>
        <taxon>Gunneridae</taxon>
        <taxon>Pentapetalae</taxon>
        <taxon>rosids</taxon>
        <taxon>fabids</taxon>
        <taxon>Fabales</taxon>
        <taxon>Fabaceae</taxon>
        <taxon>Papilionoideae</taxon>
        <taxon>50 kb inversion clade</taxon>
        <taxon>NPAAA clade</taxon>
        <taxon>indigoferoid/millettioid clade</taxon>
        <taxon>Phaseoleae</taxon>
        <taxon>Phaseolus</taxon>
    </lineage>
</organism>
<comment type="caution">
    <text evidence="1">The sequence shown here is derived from an EMBL/GenBank/DDBJ whole genome shotgun (WGS) entry which is preliminary data.</text>
</comment>
<reference evidence="1 2" key="1">
    <citation type="submission" date="2024-01" db="EMBL/GenBank/DDBJ databases">
        <title>The genomes of 5 underutilized Papilionoideae crops provide insights into root nodulation and disease resistanc.</title>
        <authorList>
            <person name="Jiang F."/>
        </authorList>
    </citation>
    <scope>NUCLEOTIDE SEQUENCE [LARGE SCALE GENOMIC DNA]</scope>
    <source>
        <strain evidence="1">JINMINGXINNONG_FW02</strain>
        <tissue evidence="1">Leaves</tissue>
    </source>
</reference>
<dbReference type="Proteomes" id="UP001374584">
    <property type="component" value="Unassembled WGS sequence"/>
</dbReference>